<proteinExistence type="predicted"/>
<accession>A0ABU0X344</accession>
<evidence type="ECO:0000313" key="2">
    <source>
        <dbReference type="Proteomes" id="UP001225605"/>
    </source>
</evidence>
<evidence type="ECO:0000313" key="1">
    <source>
        <dbReference type="EMBL" id="MDQ2586535.1"/>
    </source>
</evidence>
<organism evidence="1 2">
    <name type="scientific">Saccharothrix yanglingensis</name>
    <dbReference type="NCBI Taxonomy" id="659496"/>
    <lineage>
        <taxon>Bacteria</taxon>
        <taxon>Bacillati</taxon>
        <taxon>Actinomycetota</taxon>
        <taxon>Actinomycetes</taxon>
        <taxon>Pseudonocardiales</taxon>
        <taxon>Pseudonocardiaceae</taxon>
        <taxon>Saccharothrix</taxon>
    </lineage>
</organism>
<dbReference type="Proteomes" id="UP001225605">
    <property type="component" value="Unassembled WGS sequence"/>
</dbReference>
<dbReference type="RefSeq" id="WP_306747792.1">
    <property type="nucleotide sequence ID" value="NZ_NSDM01000009.1"/>
</dbReference>
<dbReference type="Gene3D" id="3.10.129.10">
    <property type="entry name" value="Hotdog Thioesterase"/>
    <property type="match status" value="1"/>
</dbReference>
<dbReference type="InterPro" id="IPR029069">
    <property type="entry name" value="HotDog_dom_sf"/>
</dbReference>
<name>A0ABU0X344_9PSEU</name>
<protein>
    <recommendedName>
        <fullName evidence="3">Thioesterase superfamily protein</fullName>
    </recommendedName>
</protein>
<gene>
    <name evidence="1" type="ORF">CKY47_21565</name>
</gene>
<dbReference type="SUPFAM" id="SSF54637">
    <property type="entry name" value="Thioesterase/thiol ester dehydrase-isomerase"/>
    <property type="match status" value="1"/>
</dbReference>
<keyword evidence="2" id="KW-1185">Reference proteome</keyword>
<sequence length="222" mass="22663">MITESEVLVPARFGGAPETAHGGYTCGLLATAVEVVGTPVVSLVAPAPLELPMRLEAGPDEAVLVFGEEVVATMTTTAETIPAVPPVSALEADRAAEAFEGRVEHPYPTCFVCGPESVGGLLLAPGPVGPNAVACPWVPVENSPEVVWAVLDCPAGWATDEPMALTRMAAEVLAAPRAGEPHVVVALQVQRVGPVANTLTSIYASDGTLVAVATAQWAVLGV</sequence>
<comment type="caution">
    <text evidence="1">The sequence shown here is derived from an EMBL/GenBank/DDBJ whole genome shotgun (WGS) entry which is preliminary data.</text>
</comment>
<reference evidence="1 2" key="1">
    <citation type="submission" date="2017-06" db="EMBL/GenBank/DDBJ databases">
        <title>Cultured bacterium strain Saccharothrix yanglingensis Hhs.015.</title>
        <authorList>
            <person name="Xia Y."/>
        </authorList>
    </citation>
    <scope>NUCLEOTIDE SEQUENCE [LARGE SCALE GENOMIC DNA]</scope>
    <source>
        <strain evidence="1 2">Hhs.015</strain>
    </source>
</reference>
<evidence type="ECO:0008006" key="3">
    <source>
        <dbReference type="Google" id="ProtNLM"/>
    </source>
</evidence>
<dbReference type="EMBL" id="NSDM01000009">
    <property type="protein sequence ID" value="MDQ2586535.1"/>
    <property type="molecule type" value="Genomic_DNA"/>
</dbReference>